<dbReference type="Gene3D" id="2.60.120.200">
    <property type="match status" value="1"/>
</dbReference>
<dbReference type="GO" id="GO:0000139">
    <property type="term" value="C:Golgi membrane"/>
    <property type="evidence" value="ECO:0007669"/>
    <property type="project" value="TreeGrafter"/>
</dbReference>
<dbReference type="InterPro" id="IPR051136">
    <property type="entry name" value="Intracellular_Lectin-GPT"/>
</dbReference>
<evidence type="ECO:0000259" key="11">
    <source>
        <dbReference type="PROSITE" id="PS51328"/>
    </source>
</evidence>
<keyword evidence="3 10" id="KW-0732">Signal</keyword>
<proteinExistence type="predicted"/>
<name>A0A0K0G155_STRVS</name>
<dbReference type="PANTHER" id="PTHR12223:SF28">
    <property type="entry name" value="LECTIN, MANNOSE BINDING 1 LIKE"/>
    <property type="match status" value="1"/>
</dbReference>
<evidence type="ECO:0000256" key="2">
    <source>
        <dbReference type="ARBA" id="ARBA00022692"/>
    </source>
</evidence>
<dbReference type="InterPro" id="IPR005052">
    <property type="entry name" value="Lectin_leg"/>
</dbReference>
<dbReference type="AlphaFoldDB" id="A0A0K0G155"/>
<evidence type="ECO:0000256" key="8">
    <source>
        <dbReference type="SAM" id="MobiDB-lite"/>
    </source>
</evidence>
<evidence type="ECO:0000256" key="4">
    <source>
        <dbReference type="ARBA" id="ARBA00022734"/>
    </source>
</evidence>
<dbReference type="GO" id="GO:0006888">
    <property type="term" value="P:endoplasmic reticulum to Golgi vesicle-mediated transport"/>
    <property type="evidence" value="ECO:0007669"/>
    <property type="project" value="TreeGrafter"/>
</dbReference>
<dbReference type="STRING" id="75913.A0A0K0G155"/>
<dbReference type="SUPFAM" id="SSF49899">
    <property type="entry name" value="Concanavalin A-like lectins/glucanases"/>
    <property type="match status" value="1"/>
</dbReference>
<dbReference type="GO" id="GO:0033116">
    <property type="term" value="C:endoplasmic reticulum-Golgi intermediate compartment membrane"/>
    <property type="evidence" value="ECO:0007669"/>
    <property type="project" value="UniProtKB-SubCell"/>
</dbReference>
<dbReference type="PROSITE" id="PS51328">
    <property type="entry name" value="L_LECTIN_LIKE"/>
    <property type="match status" value="1"/>
</dbReference>
<evidence type="ECO:0000256" key="9">
    <source>
        <dbReference type="SAM" id="Phobius"/>
    </source>
</evidence>
<dbReference type="PANTHER" id="PTHR12223">
    <property type="entry name" value="VESICULAR MANNOSE-BINDING LECTIN"/>
    <property type="match status" value="1"/>
</dbReference>
<dbReference type="GO" id="GO:0030134">
    <property type="term" value="C:COPII-coated ER to Golgi transport vesicle"/>
    <property type="evidence" value="ECO:0007669"/>
    <property type="project" value="TreeGrafter"/>
</dbReference>
<keyword evidence="6 9" id="KW-0472">Membrane</keyword>
<evidence type="ECO:0000256" key="10">
    <source>
        <dbReference type="SAM" id="SignalP"/>
    </source>
</evidence>
<organism evidence="12 13">
    <name type="scientific">Strongyloides venezuelensis</name>
    <name type="common">Threadworm</name>
    <dbReference type="NCBI Taxonomy" id="75913"/>
    <lineage>
        <taxon>Eukaryota</taxon>
        <taxon>Metazoa</taxon>
        <taxon>Ecdysozoa</taxon>
        <taxon>Nematoda</taxon>
        <taxon>Chromadorea</taxon>
        <taxon>Rhabditida</taxon>
        <taxon>Tylenchina</taxon>
        <taxon>Panagrolaimomorpha</taxon>
        <taxon>Strongyloidoidea</taxon>
        <taxon>Strongyloididae</taxon>
        <taxon>Strongyloides</taxon>
    </lineage>
</organism>
<protein>
    <submittedName>
        <fullName evidence="13">Protein ERGIC-53 (inferred by orthology to a human protein)</fullName>
    </submittedName>
</protein>
<reference evidence="12" key="1">
    <citation type="submission" date="2014-07" db="EMBL/GenBank/DDBJ databases">
        <authorList>
            <person name="Martin A.A"/>
            <person name="De Silva N."/>
        </authorList>
    </citation>
    <scope>NUCLEOTIDE SEQUENCE</scope>
</reference>
<dbReference type="Proteomes" id="UP000035680">
    <property type="component" value="Unassembled WGS sequence"/>
</dbReference>
<dbReference type="InterPro" id="IPR013320">
    <property type="entry name" value="ConA-like_dom_sf"/>
</dbReference>
<feature type="chain" id="PRO_5005330424" evidence="10">
    <location>
        <begin position="17"/>
        <end position="483"/>
    </location>
</feature>
<feature type="signal peptide" evidence="10">
    <location>
        <begin position="1"/>
        <end position="16"/>
    </location>
</feature>
<keyword evidence="12" id="KW-1185">Reference proteome</keyword>
<dbReference type="Pfam" id="PF03388">
    <property type="entry name" value="Lectin_leg-like"/>
    <property type="match status" value="1"/>
</dbReference>
<keyword evidence="7" id="KW-1015">Disulfide bond</keyword>
<feature type="transmembrane region" description="Helical" evidence="9">
    <location>
        <begin position="451"/>
        <end position="473"/>
    </location>
</feature>
<evidence type="ECO:0000256" key="6">
    <source>
        <dbReference type="ARBA" id="ARBA00023136"/>
    </source>
</evidence>
<evidence type="ECO:0000313" key="12">
    <source>
        <dbReference type="Proteomes" id="UP000035680"/>
    </source>
</evidence>
<dbReference type="WBParaSite" id="SVE_1844200.1">
    <property type="protein sequence ID" value="SVE_1844200.1"/>
    <property type="gene ID" value="SVE_1844200"/>
</dbReference>
<comment type="subcellular location">
    <subcellularLocation>
        <location evidence="1">Endoplasmic reticulum-Golgi intermediate compartment membrane</location>
        <topology evidence="1">Single-pass type I membrane protein</topology>
    </subcellularLocation>
</comment>
<keyword evidence="5 9" id="KW-1133">Transmembrane helix</keyword>
<evidence type="ECO:0000313" key="13">
    <source>
        <dbReference type="WBParaSite" id="SVE_1844200.1"/>
    </source>
</evidence>
<keyword evidence="4" id="KW-0430">Lectin</keyword>
<evidence type="ECO:0000256" key="5">
    <source>
        <dbReference type="ARBA" id="ARBA00022989"/>
    </source>
</evidence>
<feature type="domain" description="L-type lectin-like" evidence="11">
    <location>
        <begin position="22"/>
        <end position="244"/>
    </location>
</feature>
<dbReference type="FunFam" id="2.60.120.200:FF:000028">
    <property type="entry name" value="Blast:Protein ERGIC-53"/>
    <property type="match status" value="1"/>
</dbReference>
<evidence type="ECO:0000256" key="1">
    <source>
        <dbReference type="ARBA" id="ARBA00004151"/>
    </source>
</evidence>
<dbReference type="GO" id="GO:0005537">
    <property type="term" value="F:D-mannose binding"/>
    <property type="evidence" value="ECO:0007669"/>
    <property type="project" value="TreeGrafter"/>
</dbReference>
<reference evidence="13" key="2">
    <citation type="submission" date="2015-08" db="UniProtKB">
        <authorList>
            <consortium name="WormBaseParasite"/>
        </authorList>
    </citation>
    <scope>IDENTIFICATION</scope>
</reference>
<evidence type="ECO:0000256" key="3">
    <source>
        <dbReference type="ARBA" id="ARBA00022729"/>
    </source>
</evidence>
<dbReference type="GO" id="GO:0005789">
    <property type="term" value="C:endoplasmic reticulum membrane"/>
    <property type="evidence" value="ECO:0007669"/>
    <property type="project" value="TreeGrafter"/>
</dbReference>
<evidence type="ECO:0000256" key="7">
    <source>
        <dbReference type="ARBA" id="ARBA00023157"/>
    </source>
</evidence>
<keyword evidence="2 9" id="KW-0812">Transmembrane</keyword>
<sequence>MRFLFSLVFLIPTLLAQMPTLRKFEYKHSFRAPNLSQRDGSIPFWTITGDAVATGDQLRLAQSIKSRRGIAWNKRPFTESEFFEIDTALKVTGQRVGADGLAFWYTSQPGTLGPVYGSNDRWNGLGIFLDSYDNDGQKNNPYISAMVNDGTRGYDHDSDGSTQVLAGCQKDFRNRPYPVRIKIEYFNNILTILVSDGQSVQPRYEMCLRVENVFLPKNGYFGISAATGGLADDHDIIEFSTYSLHTKPPVSVHDIPQAEKEKYDAEFERQRQQFEKEREKFQKEHPEKVKPDEEEDVAKYYEDATARELRLIYEAQTAIHQIMQNLDNKLKEIQNTQNVHTSMLQSGGGQHVPQTGGQVPQVAPGGFQQHEKQEVMQQIRDLTNSIRDMKNYVNEVYTRTFNMETKLNTGSQNVVNSALQQQLNTIQDDLSKVSRNVVNNQGKSGDCPACIGSSFFILIIVVQSAATFVFIYLRSKETKAKFY</sequence>
<feature type="region of interest" description="Disordered" evidence="8">
    <location>
        <begin position="273"/>
        <end position="295"/>
    </location>
</feature>
<accession>A0A0K0G155</accession>